<sequence length="223" mass="25830">MLIRHNAIKKSEPNSEQHTSKSESLFKKLTSPMRWFSSTIEFDRNEHGTPIFRTVDKSKPRTMTSYIKVEIIGEHAAERSKPPIPIPIHIPDAVSMRIFMAIWNKHGHQRAFKKFRDANSESLPIYYVNSYKGEPEEQFGLRYWTSEHVNFEKWDKYVKVDLGCTPEKPCEGLIDKEGVFITHEVVSREKGKEGEKAHGSIFRWGPARKERGGKEEGEGRKSE</sequence>
<feature type="region of interest" description="Disordered" evidence="1">
    <location>
        <begin position="1"/>
        <end position="24"/>
    </location>
</feature>
<protein>
    <submittedName>
        <fullName evidence="2">Uncharacterized protein</fullName>
    </submittedName>
</protein>
<feature type="compositionally biased region" description="Basic and acidic residues" evidence="1">
    <location>
        <begin position="207"/>
        <end position="223"/>
    </location>
</feature>
<keyword evidence="3" id="KW-1185">Reference proteome</keyword>
<feature type="region of interest" description="Disordered" evidence="1">
    <location>
        <begin position="191"/>
        <end position="223"/>
    </location>
</feature>
<feature type="compositionally biased region" description="Basic and acidic residues" evidence="1">
    <location>
        <begin position="9"/>
        <end position="24"/>
    </location>
</feature>
<evidence type="ECO:0000256" key="1">
    <source>
        <dbReference type="SAM" id="MobiDB-lite"/>
    </source>
</evidence>
<name>A0AA38UIC9_9AGAR</name>
<evidence type="ECO:0000313" key="3">
    <source>
        <dbReference type="Proteomes" id="UP001163846"/>
    </source>
</evidence>
<gene>
    <name evidence="2" type="ORF">F5878DRAFT_657584</name>
</gene>
<dbReference type="Proteomes" id="UP001163846">
    <property type="component" value="Unassembled WGS sequence"/>
</dbReference>
<dbReference type="AlphaFoldDB" id="A0AA38UIC9"/>
<comment type="caution">
    <text evidence="2">The sequence shown here is derived from an EMBL/GenBank/DDBJ whole genome shotgun (WGS) entry which is preliminary data.</text>
</comment>
<reference evidence="2" key="1">
    <citation type="submission" date="2022-08" db="EMBL/GenBank/DDBJ databases">
        <authorList>
            <consortium name="DOE Joint Genome Institute"/>
            <person name="Min B."/>
            <person name="Riley R."/>
            <person name="Sierra-Patev S."/>
            <person name="Naranjo-Ortiz M."/>
            <person name="Looney B."/>
            <person name="Konkel Z."/>
            <person name="Slot J.C."/>
            <person name="Sakamoto Y."/>
            <person name="Steenwyk J.L."/>
            <person name="Rokas A."/>
            <person name="Carro J."/>
            <person name="Camarero S."/>
            <person name="Ferreira P."/>
            <person name="Molpeceres G."/>
            <person name="Ruiz-Duenas F.J."/>
            <person name="Serrano A."/>
            <person name="Henrissat B."/>
            <person name="Drula E."/>
            <person name="Hughes K.W."/>
            <person name="Mata J.L."/>
            <person name="Ishikawa N.K."/>
            <person name="Vargas-Isla R."/>
            <person name="Ushijima S."/>
            <person name="Smith C.A."/>
            <person name="Ahrendt S."/>
            <person name="Andreopoulos W."/>
            <person name="He G."/>
            <person name="Labutti K."/>
            <person name="Lipzen A."/>
            <person name="Ng V."/>
            <person name="Sandor L."/>
            <person name="Barry K."/>
            <person name="Martinez A.T."/>
            <person name="Xiao Y."/>
            <person name="Gibbons J.G."/>
            <person name="Terashima K."/>
            <person name="Hibbett D.S."/>
            <person name="Grigoriev I.V."/>
        </authorList>
    </citation>
    <scope>NUCLEOTIDE SEQUENCE</scope>
    <source>
        <strain evidence="2">TFB9207</strain>
    </source>
</reference>
<organism evidence="2 3">
    <name type="scientific">Lentinula raphanica</name>
    <dbReference type="NCBI Taxonomy" id="153919"/>
    <lineage>
        <taxon>Eukaryota</taxon>
        <taxon>Fungi</taxon>
        <taxon>Dikarya</taxon>
        <taxon>Basidiomycota</taxon>
        <taxon>Agaricomycotina</taxon>
        <taxon>Agaricomycetes</taxon>
        <taxon>Agaricomycetidae</taxon>
        <taxon>Agaricales</taxon>
        <taxon>Marasmiineae</taxon>
        <taxon>Omphalotaceae</taxon>
        <taxon>Lentinula</taxon>
    </lineage>
</organism>
<evidence type="ECO:0000313" key="2">
    <source>
        <dbReference type="EMBL" id="KAJ3842489.1"/>
    </source>
</evidence>
<accession>A0AA38UIC9</accession>
<proteinExistence type="predicted"/>
<dbReference type="EMBL" id="MU806004">
    <property type="protein sequence ID" value="KAJ3842489.1"/>
    <property type="molecule type" value="Genomic_DNA"/>
</dbReference>